<evidence type="ECO:0000256" key="3">
    <source>
        <dbReference type="ARBA" id="ARBA00013107"/>
    </source>
</evidence>
<keyword evidence="10" id="KW-0406">Ion transport</keyword>
<evidence type="ECO:0000256" key="10">
    <source>
        <dbReference type="ARBA" id="ARBA00023065"/>
    </source>
</evidence>
<evidence type="ECO:0000256" key="9">
    <source>
        <dbReference type="ARBA" id="ARBA00023004"/>
    </source>
</evidence>
<reference evidence="13" key="1">
    <citation type="submission" date="2021-03" db="EMBL/GenBank/DDBJ databases">
        <title>Chromosome level genome of the anhydrobiotic midge Polypedilum vanderplanki.</title>
        <authorList>
            <person name="Yoshida Y."/>
            <person name="Kikawada T."/>
            <person name="Gusev O."/>
        </authorList>
    </citation>
    <scope>NUCLEOTIDE SEQUENCE</scope>
    <source>
        <strain evidence="13">NIAS01</strain>
        <tissue evidence="13">Whole body or cell culture</tissue>
    </source>
</reference>
<dbReference type="OrthoDB" id="1897642at2759"/>
<sequence>MNITRHSRVLIRNLRYLTSCKISRTSSTILKYYKNEEFVFVRNFSSVFSKSPEYTEVPLVDLATFEPICAETLETLTEYFEEIVEADEKLVNADISYSDGVLTVKLGNGYGTYVINRQTPNRQIWLSSPKSGPKRYDLIDGKWIYKHDGVSMYQLLQEELEQIMSKPVDFLQFAK</sequence>
<keyword evidence="8" id="KW-0560">Oxidoreductase</keyword>
<evidence type="ECO:0000313" key="13">
    <source>
        <dbReference type="EMBL" id="KAG5675789.1"/>
    </source>
</evidence>
<dbReference type="InterPro" id="IPR002908">
    <property type="entry name" value="Frataxin/CyaY"/>
</dbReference>
<accession>A0A9J6C1Q3</accession>
<protein>
    <recommendedName>
        <fullName evidence="3">ferroxidase</fullName>
        <ecNumber evidence="3">1.16.3.1</ecNumber>
    </recommendedName>
</protein>
<evidence type="ECO:0000313" key="14">
    <source>
        <dbReference type="Proteomes" id="UP001107558"/>
    </source>
</evidence>
<dbReference type="PANTHER" id="PTHR16821">
    <property type="entry name" value="FRATAXIN"/>
    <property type="match status" value="1"/>
</dbReference>
<keyword evidence="9" id="KW-0408">Iron</keyword>
<dbReference type="InterPro" id="IPR020895">
    <property type="entry name" value="Frataxin_CS"/>
</dbReference>
<dbReference type="GO" id="GO:0051537">
    <property type="term" value="F:2 iron, 2 sulfur cluster binding"/>
    <property type="evidence" value="ECO:0007669"/>
    <property type="project" value="TreeGrafter"/>
</dbReference>
<dbReference type="CDD" id="cd00503">
    <property type="entry name" value="Frataxin"/>
    <property type="match status" value="1"/>
</dbReference>
<dbReference type="AlphaFoldDB" id="A0A9J6C1Q3"/>
<name>A0A9J6C1Q3_POLVA</name>
<evidence type="ECO:0000256" key="8">
    <source>
        <dbReference type="ARBA" id="ARBA00023002"/>
    </source>
</evidence>
<dbReference type="Gene3D" id="3.30.920.10">
    <property type="entry name" value="Frataxin/CyaY"/>
    <property type="match status" value="1"/>
</dbReference>
<gene>
    <name evidence="13" type="ORF">PVAND_005663</name>
</gene>
<dbReference type="EMBL" id="JADBJN010000002">
    <property type="protein sequence ID" value="KAG5675789.1"/>
    <property type="molecule type" value="Genomic_DNA"/>
</dbReference>
<dbReference type="GO" id="GO:0006826">
    <property type="term" value="P:iron ion transport"/>
    <property type="evidence" value="ECO:0007669"/>
    <property type="project" value="UniProtKB-KW"/>
</dbReference>
<evidence type="ECO:0000256" key="11">
    <source>
        <dbReference type="ARBA" id="ARBA00023128"/>
    </source>
</evidence>
<dbReference type="NCBIfam" id="TIGR03421">
    <property type="entry name" value="FeS_CyaY"/>
    <property type="match status" value="1"/>
</dbReference>
<evidence type="ECO:0000256" key="4">
    <source>
        <dbReference type="ARBA" id="ARBA00022434"/>
    </source>
</evidence>
<keyword evidence="4" id="KW-0409">Iron storage</keyword>
<dbReference type="InterPro" id="IPR017789">
    <property type="entry name" value="Frataxin"/>
</dbReference>
<dbReference type="GO" id="GO:0005739">
    <property type="term" value="C:mitochondrion"/>
    <property type="evidence" value="ECO:0007669"/>
    <property type="project" value="UniProtKB-SubCell"/>
</dbReference>
<evidence type="ECO:0000256" key="2">
    <source>
        <dbReference type="ARBA" id="ARBA00008183"/>
    </source>
</evidence>
<evidence type="ECO:0000256" key="5">
    <source>
        <dbReference type="ARBA" id="ARBA00022448"/>
    </source>
</evidence>
<dbReference type="EC" id="1.16.3.1" evidence="3"/>
<organism evidence="13 14">
    <name type="scientific">Polypedilum vanderplanki</name>
    <name type="common">Sleeping chironomid midge</name>
    <dbReference type="NCBI Taxonomy" id="319348"/>
    <lineage>
        <taxon>Eukaryota</taxon>
        <taxon>Metazoa</taxon>
        <taxon>Ecdysozoa</taxon>
        <taxon>Arthropoda</taxon>
        <taxon>Hexapoda</taxon>
        <taxon>Insecta</taxon>
        <taxon>Pterygota</taxon>
        <taxon>Neoptera</taxon>
        <taxon>Endopterygota</taxon>
        <taxon>Diptera</taxon>
        <taxon>Nematocera</taxon>
        <taxon>Chironomoidea</taxon>
        <taxon>Chironomidae</taxon>
        <taxon>Chironominae</taxon>
        <taxon>Polypedilum</taxon>
        <taxon>Polypedilum</taxon>
    </lineage>
</organism>
<dbReference type="Pfam" id="PF01491">
    <property type="entry name" value="Frataxin_Cyay"/>
    <property type="match status" value="1"/>
</dbReference>
<keyword evidence="14" id="KW-1185">Reference proteome</keyword>
<keyword evidence="11" id="KW-0496">Mitochondrion</keyword>
<comment type="caution">
    <text evidence="13">The sequence shown here is derived from an EMBL/GenBank/DDBJ whole genome shotgun (WGS) entry which is preliminary data.</text>
</comment>
<evidence type="ECO:0000256" key="6">
    <source>
        <dbReference type="ARBA" id="ARBA00022496"/>
    </source>
</evidence>
<dbReference type="Proteomes" id="UP001107558">
    <property type="component" value="Chromosome 2"/>
</dbReference>
<dbReference type="SUPFAM" id="SSF55387">
    <property type="entry name" value="Frataxin/Nqo15-like"/>
    <property type="match status" value="1"/>
</dbReference>
<comment type="catalytic activity">
    <reaction evidence="12">
        <text>4 Fe(2+) + O2 + 4 H(+) = 4 Fe(3+) + 2 H2O</text>
        <dbReference type="Rhea" id="RHEA:11148"/>
        <dbReference type="ChEBI" id="CHEBI:15377"/>
        <dbReference type="ChEBI" id="CHEBI:15378"/>
        <dbReference type="ChEBI" id="CHEBI:15379"/>
        <dbReference type="ChEBI" id="CHEBI:29033"/>
        <dbReference type="ChEBI" id="CHEBI:29034"/>
        <dbReference type="EC" id="1.16.3.1"/>
    </reaction>
</comment>
<proteinExistence type="inferred from homology"/>
<dbReference type="PROSITE" id="PS50810">
    <property type="entry name" value="FRATAXIN_2"/>
    <property type="match status" value="1"/>
</dbReference>
<dbReference type="PANTHER" id="PTHR16821:SF2">
    <property type="entry name" value="FRATAXIN, MITOCHONDRIAL"/>
    <property type="match status" value="1"/>
</dbReference>
<dbReference type="NCBIfam" id="TIGR03422">
    <property type="entry name" value="mito_frataxin"/>
    <property type="match status" value="1"/>
</dbReference>
<comment type="similarity">
    <text evidence="2">Belongs to the frataxin family.</text>
</comment>
<dbReference type="PROSITE" id="PS01344">
    <property type="entry name" value="FRATAXIN_1"/>
    <property type="match status" value="1"/>
</dbReference>
<dbReference type="GO" id="GO:0008199">
    <property type="term" value="F:ferric iron binding"/>
    <property type="evidence" value="ECO:0007669"/>
    <property type="project" value="InterPro"/>
</dbReference>
<dbReference type="InterPro" id="IPR036524">
    <property type="entry name" value="Frataxin/CyaY_sf"/>
</dbReference>
<evidence type="ECO:0000256" key="1">
    <source>
        <dbReference type="ARBA" id="ARBA00004173"/>
    </source>
</evidence>
<evidence type="ECO:0000256" key="12">
    <source>
        <dbReference type="ARBA" id="ARBA00047990"/>
    </source>
</evidence>
<dbReference type="PRINTS" id="PR00904">
    <property type="entry name" value="FRATAXIN"/>
</dbReference>
<dbReference type="GO" id="GO:0016226">
    <property type="term" value="P:iron-sulfur cluster assembly"/>
    <property type="evidence" value="ECO:0007669"/>
    <property type="project" value="InterPro"/>
</dbReference>
<dbReference type="GO" id="GO:0008198">
    <property type="term" value="F:ferrous iron binding"/>
    <property type="evidence" value="ECO:0007669"/>
    <property type="project" value="TreeGrafter"/>
</dbReference>
<dbReference type="GO" id="GO:0004322">
    <property type="term" value="F:ferroxidase activity"/>
    <property type="evidence" value="ECO:0007669"/>
    <property type="project" value="UniProtKB-EC"/>
</dbReference>
<keyword evidence="7" id="KW-0809">Transit peptide</keyword>
<dbReference type="SMART" id="SM01219">
    <property type="entry name" value="Frataxin_Cyay"/>
    <property type="match status" value="1"/>
</dbReference>
<dbReference type="GO" id="GO:0034986">
    <property type="term" value="F:iron chaperone activity"/>
    <property type="evidence" value="ECO:0007669"/>
    <property type="project" value="TreeGrafter"/>
</dbReference>
<comment type="subcellular location">
    <subcellularLocation>
        <location evidence="1">Mitochondrion</location>
    </subcellularLocation>
</comment>
<keyword evidence="6" id="KW-0410">Iron transport</keyword>
<keyword evidence="5" id="KW-0813">Transport</keyword>
<evidence type="ECO:0000256" key="7">
    <source>
        <dbReference type="ARBA" id="ARBA00022946"/>
    </source>
</evidence>
<dbReference type="GO" id="GO:0006879">
    <property type="term" value="P:intracellular iron ion homeostasis"/>
    <property type="evidence" value="ECO:0007669"/>
    <property type="project" value="UniProtKB-KW"/>
</dbReference>